<dbReference type="OrthoDB" id="3298527at2"/>
<keyword evidence="5 7" id="KW-0472">Membrane</keyword>
<evidence type="ECO:0000256" key="3">
    <source>
        <dbReference type="ARBA" id="ARBA00022692"/>
    </source>
</evidence>
<evidence type="ECO:0000256" key="1">
    <source>
        <dbReference type="ARBA" id="ARBA00004651"/>
    </source>
</evidence>
<name>A0A8H2PVH8_9MICO</name>
<comment type="caution">
    <text evidence="9">The sequence shown here is derived from an EMBL/GenBank/DDBJ whole genome shotgun (WGS) entry which is preliminary data.</text>
</comment>
<dbReference type="EMBL" id="VFRA01000001">
    <property type="protein sequence ID" value="TQO20872.1"/>
    <property type="molecule type" value="Genomic_DNA"/>
</dbReference>
<keyword evidence="10" id="KW-1185">Reference proteome</keyword>
<evidence type="ECO:0000256" key="5">
    <source>
        <dbReference type="ARBA" id="ARBA00023136"/>
    </source>
</evidence>
<evidence type="ECO:0000256" key="6">
    <source>
        <dbReference type="SAM" id="Coils"/>
    </source>
</evidence>
<keyword evidence="6" id="KW-0175">Coiled coil</keyword>
<proteinExistence type="predicted"/>
<feature type="coiled-coil region" evidence="6">
    <location>
        <begin position="88"/>
        <end position="117"/>
    </location>
</feature>
<dbReference type="GO" id="GO:0005886">
    <property type="term" value="C:plasma membrane"/>
    <property type="evidence" value="ECO:0007669"/>
    <property type="project" value="UniProtKB-SubCell"/>
</dbReference>
<evidence type="ECO:0000259" key="8">
    <source>
        <dbReference type="Pfam" id="PF13396"/>
    </source>
</evidence>
<keyword evidence="3 7" id="KW-0812">Transmembrane</keyword>
<sequence>MGITIAFAVFVMMVFVLIDIILIDETQIRNLGRIKWILVAVFLPLIGSLFWLTMGRIYAKPAWAIPLRFFSRRETPPPSEPVVTDVELARLDAEIACHQQKEKILELEAELRRRRKLL</sequence>
<protein>
    <submittedName>
        <fullName evidence="9">Phospholipase D-like protein</fullName>
    </submittedName>
</protein>
<evidence type="ECO:0000256" key="4">
    <source>
        <dbReference type="ARBA" id="ARBA00022989"/>
    </source>
</evidence>
<feature type="transmembrane region" description="Helical" evidence="7">
    <location>
        <begin position="36"/>
        <end position="59"/>
    </location>
</feature>
<keyword evidence="2" id="KW-1003">Cell membrane</keyword>
<evidence type="ECO:0000256" key="2">
    <source>
        <dbReference type="ARBA" id="ARBA00022475"/>
    </source>
</evidence>
<reference evidence="9 10" key="1">
    <citation type="submission" date="2019-06" db="EMBL/GenBank/DDBJ databases">
        <title>Sequencing the genomes of 1000 actinobacteria strains.</title>
        <authorList>
            <person name="Klenk H.-P."/>
        </authorList>
    </citation>
    <scope>NUCLEOTIDE SEQUENCE [LARGE SCALE GENOMIC DNA]</scope>
    <source>
        <strain evidence="9 10">DSM 21947</strain>
    </source>
</reference>
<evidence type="ECO:0000256" key="7">
    <source>
        <dbReference type="SAM" id="Phobius"/>
    </source>
</evidence>
<evidence type="ECO:0000313" key="9">
    <source>
        <dbReference type="EMBL" id="TQO20872.1"/>
    </source>
</evidence>
<dbReference type="Proteomes" id="UP000316560">
    <property type="component" value="Unassembled WGS sequence"/>
</dbReference>
<dbReference type="RefSeq" id="WP_141991118.1">
    <property type="nucleotide sequence ID" value="NZ_VFRA01000001.1"/>
</dbReference>
<feature type="domain" description="Cardiolipin synthase N-terminal" evidence="8">
    <location>
        <begin position="12"/>
        <end position="56"/>
    </location>
</feature>
<dbReference type="AlphaFoldDB" id="A0A8H2PVH8"/>
<evidence type="ECO:0000313" key="10">
    <source>
        <dbReference type="Proteomes" id="UP000316560"/>
    </source>
</evidence>
<feature type="transmembrane region" description="Helical" evidence="7">
    <location>
        <begin position="6"/>
        <end position="24"/>
    </location>
</feature>
<dbReference type="Pfam" id="PF13396">
    <property type="entry name" value="PLDc_N"/>
    <property type="match status" value="1"/>
</dbReference>
<accession>A0A8H2PVH8</accession>
<comment type="subcellular location">
    <subcellularLocation>
        <location evidence="1">Cell membrane</location>
        <topology evidence="1">Multi-pass membrane protein</topology>
    </subcellularLocation>
</comment>
<organism evidence="9 10">
    <name type="scientific">Rhodoglobus vestalii</name>
    <dbReference type="NCBI Taxonomy" id="193384"/>
    <lineage>
        <taxon>Bacteria</taxon>
        <taxon>Bacillati</taxon>
        <taxon>Actinomycetota</taxon>
        <taxon>Actinomycetes</taxon>
        <taxon>Micrococcales</taxon>
        <taxon>Microbacteriaceae</taxon>
        <taxon>Rhodoglobus</taxon>
    </lineage>
</organism>
<gene>
    <name evidence="9" type="ORF">FB472_2528</name>
</gene>
<dbReference type="InterPro" id="IPR027379">
    <property type="entry name" value="CLS_N"/>
</dbReference>
<keyword evidence="4 7" id="KW-1133">Transmembrane helix</keyword>